<reference evidence="11" key="1">
    <citation type="submission" date="2018-11" db="EMBL/GenBank/DDBJ databases">
        <authorList>
            <person name="Sarzi D."/>
            <person name="Furtado C."/>
            <person name="Haerolde L."/>
            <person name="Prosdocimi F."/>
        </authorList>
    </citation>
    <scope>NUCLEOTIDE SEQUENCE</scope>
    <source>
        <tissue evidence="11">Aerial parts</tissue>
    </source>
</reference>
<keyword evidence="11" id="KW-0934">Plastid</keyword>
<geneLocation type="chloroplast" evidence="11"/>
<evidence type="ECO:0000256" key="1">
    <source>
        <dbReference type="ARBA" id="ARBA00004026"/>
    </source>
</evidence>
<evidence type="ECO:0000256" key="4">
    <source>
        <dbReference type="ARBA" id="ARBA00022478"/>
    </source>
</evidence>
<evidence type="ECO:0000256" key="6">
    <source>
        <dbReference type="ARBA" id="ARBA00022695"/>
    </source>
</evidence>
<dbReference type="Gene3D" id="2.170.120.12">
    <property type="entry name" value="DNA-directed RNA polymerase, insert domain"/>
    <property type="match status" value="1"/>
</dbReference>
<dbReference type="GO" id="GO:0000428">
    <property type="term" value="C:DNA-directed RNA polymerase complex"/>
    <property type="evidence" value="ECO:0007669"/>
    <property type="project" value="UniProtKB-KW"/>
</dbReference>
<dbReference type="GO" id="GO:0003677">
    <property type="term" value="F:DNA binding"/>
    <property type="evidence" value="ECO:0007669"/>
    <property type="project" value="InterPro"/>
</dbReference>
<feature type="domain" description="DNA-directed RNA polymerase RpoA/D/Rpb3-type" evidence="10">
    <location>
        <begin position="32"/>
        <end position="235"/>
    </location>
</feature>
<dbReference type="CDD" id="cd06928">
    <property type="entry name" value="RNAP_alpha_NTD"/>
    <property type="match status" value="1"/>
</dbReference>
<reference evidence="11" key="2">
    <citation type="journal article" date="2019" name="Mitochondrial DNA Part B Resour">
        <title>Complete plastid genome of Lippia origanoides (Verbenaceae) and phylogenomic analysis of Lamiales.</title>
        <authorList>
            <person name="Sarzi D.S."/>
            <person name="Haerolde L."/>
            <person name="Lopes F.S."/>
            <person name="Furtado C."/>
            <person name="Oliveira D.R."/>
            <person name="Sakuragui C.M."/>
            <person name="Prosdocimi F."/>
        </authorList>
    </citation>
    <scope>NUCLEOTIDE SEQUENCE</scope>
    <source>
        <tissue evidence="11">Aerial parts</tissue>
    </source>
</reference>
<dbReference type="GeneID" id="42906968"/>
<comment type="function">
    <text evidence="1">DNA-dependent RNA polymerase catalyzes the transcription of DNA into RNA using the four ribonucleoside triphosphates as substrates.</text>
</comment>
<dbReference type="SMART" id="SM00662">
    <property type="entry name" value="RPOLD"/>
    <property type="match status" value="1"/>
</dbReference>
<dbReference type="SUPFAM" id="SSF55257">
    <property type="entry name" value="RBP11-like subunits of RNA polymerase"/>
    <property type="match status" value="1"/>
</dbReference>
<comment type="similarity">
    <text evidence="2">Belongs to the RNA polymerase alpha chain family.</text>
</comment>
<dbReference type="GO" id="GO:0005737">
    <property type="term" value="C:cytoplasm"/>
    <property type="evidence" value="ECO:0007669"/>
    <property type="project" value="UniProtKB-ARBA"/>
</dbReference>
<dbReference type="Pfam" id="PF03118">
    <property type="entry name" value="RNA_pol_A_CTD"/>
    <property type="match status" value="1"/>
</dbReference>
<dbReference type="Pfam" id="PF01000">
    <property type="entry name" value="RNA_pol_A_bac"/>
    <property type="match status" value="1"/>
</dbReference>
<evidence type="ECO:0000256" key="7">
    <source>
        <dbReference type="ARBA" id="ARBA00023163"/>
    </source>
</evidence>
<sequence length="329" mass="37461">MVREKLPVSTPTLGGVQWKCVESKKDSPLLYYGRFILSPLMRDQADTIGIAMRRALLTEIEETCITRVHFPNAHHEYSTIRGIQESVEEILMNLKQIVLRGKPHGTGGACIYVTGPGSITAQDIDLPPSIKAVDPRQYIASATEPIALQIGLELKRSNGYFSRPPEPVLHGSFPLDPVFMPVQNVNYSIHSYGNGNESQEILFLEIWTNGSLTPKEALHEASRKLINLFIPFLHKEELNVPLEDNQHKVCLSPSCFSFPREYGKDRVKMAKETFIDQLEFSPRVYNCLKRSKIYTLWDILSKTPEDLRQLLHYRIDDIKEVFGIAEQHM</sequence>
<dbReference type="SUPFAM" id="SSF47789">
    <property type="entry name" value="C-terminal domain of RNA polymerase alpha subunit"/>
    <property type="match status" value="1"/>
</dbReference>
<dbReference type="Gene3D" id="3.30.1360.10">
    <property type="entry name" value="RNA polymerase, RBP11-like subunit"/>
    <property type="match status" value="1"/>
</dbReference>
<name>A0A650AN52_LIPSI</name>
<keyword evidence="5" id="KW-0808">Transferase</keyword>
<organism evidence="11">
    <name type="scientific">Lippia sidoides</name>
    <name type="common">Pepper-rosmarin</name>
    <dbReference type="NCBI Taxonomy" id="542673"/>
    <lineage>
        <taxon>Eukaryota</taxon>
        <taxon>Viridiplantae</taxon>
        <taxon>Streptophyta</taxon>
        <taxon>Embryophyta</taxon>
        <taxon>Tracheophyta</taxon>
        <taxon>Spermatophyta</taxon>
        <taxon>Magnoliopsida</taxon>
        <taxon>eudicotyledons</taxon>
        <taxon>Gunneridae</taxon>
        <taxon>Pentapetalae</taxon>
        <taxon>asterids</taxon>
        <taxon>lamiids</taxon>
        <taxon>Lamiales</taxon>
        <taxon>Verbenaceae</taxon>
        <taxon>Lantaneae</taxon>
        <taxon>Lippia</taxon>
    </lineage>
</organism>
<accession>A0A650AN52</accession>
<gene>
    <name evidence="11" type="primary">rpoA</name>
</gene>
<dbReference type="GO" id="GO:0046983">
    <property type="term" value="F:protein dimerization activity"/>
    <property type="evidence" value="ECO:0007669"/>
    <property type="project" value="InterPro"/>
</dbReference>
<dbReference type="InterPro" id="IPR036643">
    <property type="entry name" value="RNApol_insert_sf"/>
</dbReference>
<dbReference type="Gene3D" id="1.10.150.20">
    <property type="entry name" value="5' to 3' exonuclease, C-terminal subdomain"/>
    <property type="match status" value="1"/>
</dbReference>
<dbReference type="GO" id="GO:0003899">
    <property type="term" value="F:DNA-directed RNA polymerase activity"/>
    <property type="evidence" value="ECO:0007669"/>
    <property type="project" value="UniProtKB-EC"/>
</dbReference>
<dbReference type="SUPFAM" id="SSF56553">
    <property type="entry name" value="Insert subdomain of RNA polymerase alpha subunit"/>
    <property type="match status" value="1"/>
</dbReference>
<evidence type="ECO:0000256" key="2">
    <source>
        <dbReference type="ARBA" id="ARBA00007123"/>
    </source>
</evidence>
<proteinExistence type="inferred from homology"/>
<dbReference type="EMBL" id="MK248831">
    <property type="protein sequence ID" value="QGN74811.1"/>
    <property type="molecule type" value="Genomic_DNA"/>
</dbReference>
<protein>
    <recommendedName>
        <fullName evidence="3">DNA-directed RNA polymerase</fullName>
        <ecNumber evidence="3">2.7.7.6</ecNumber>
    </recommendedName>
    <alternativeName>
        <fullName evidence="8">Plastid-encoded RNA polymerase subunit alpha</fullName>
    </alternativeName>
</protein>
<evidence type="ECO:0000256" key="5">
    <source>
        <dbReference type="ARBA" id="ARBA00022679"/>
    </source>
</evidence>
<evidence type="ECO:0000256" key="3">
    <source>
        <dbReference type="ARBA" id="ARBA00012418"/>
    </source>
</evidence>
<dbReference type="RefSeq" id="YP_009722909.1">
    <property type="nucleotide sequence ID" value="NC_045405.1"/>
</dbReference>
<keyword evidence="6" id="KW-0548">Nucleotidyltransferase</keyword>
<keyword evidence="11" id="KW-0150">Chloroplast</keyword>
<dbReference type="InterPro" id="IPR011263">
    <property type="entry name" value="DNA-dir_RNA_pol_RpoA/D/Rpb3"/>
</dbReference>
<keyword evidence="7" id="KW-0804">Transcription</keyword>
<evidence type="ECO:0000313" key="11">
    <source>
        <dbReference type="EMBL" id="QGN74811.1"/>
    </source>
</evidence>
<keyword evidence="4" id="KW-0240">DNA-directed RNA polymerase</keyword>
<dbReference type="InterPro" id="IPR011260">
    <property type="entry name" value="RNAP_asu_C"/>
</dbReference>
<dbReference type="InterPro" id="IPR011262">
    <property type="entry name" value="DNA-dir_RNA_pol_insert"/>
</dbReference>
<dbReference type="GO" id="GO:0006351">
    <property type="term" value="P:DNA-templated transcription"/>
    <property type="evidence" value="ECO:0007669"/>
    <property type="project" value="InterPro"/>
</dbReference>
<evidence type="ECO:0000256" key="8">
    <source>
        <dbReference type="ARBA" id="ARBA00031776"/>
    </source>
</evidence>
<evidence type="ECO:0000256" key="9">
    <source>
        <dbReference type="ARBA" id="ARBA00048552"/>
    </source>
</evidence>
<dbReference type="InterPro" id="IPR036603">
    <property type="entry name" value="RBP11-like"/>
</dbReference>
<dbReference type="AlphaFoldDB" id="A0A650AN52"/>
<evidence type="ECO:0000259" key="10">
    <source>
        <dbReference type="SMART" id="SM00662"/>
    </source>
</evidence>
<dbReference type="Pfam" id="PF01193">
    <property type="entry name" value="RNA_pol_L"/>
    <property type="match status" value="1"/>
</dbReference>
<dbReference type="EC" id="2.7.7.6" evidence="3"/>
<comment type="catalytic activity">
    <reaction evidence="9">
        <text>RNA(n) + a ribonucleoside 5'-triphosphate = RNA(n+1) + diphosphate</text>
        <dbReference type="Rhea" id="RHEA:21248"/>
        <dbReference type="Rhea" id="RHEA-COMP:14527"/>
        <dbReference type="Rhea" id="RHEA-COMP:17342"/>
        <dbReference type="ChEBI" id="CHEBI:33019"/>
        <dbReference type="ChEBI" id="CHEBI:61557"/>
        <dbReference type="ChEBI" id="CHEBI:140395"/>
        <dbReference type="EC" id="2.7.7.6"/>
    </reaction>
</comment>